<sequence length="38" mass="3825">MALAGKLTANFLIFGAPDAEIPGHGRGGAATISNRMTP</sequence>
<accession>A0A256GQQ9</accession>
<comment type="caution">
    <text evidence="1">The sequence shown here is derived from an EMBL/GenBank/DDBJ whole genome shotgun (WGS) entry which is preliminary data.</text>
</comment>
<evidence type="ECO:0000313" key="1">
    <source>
        <dbReference type="EMBL" id="OYR29514.1"/>
    </source>
</evidence>
<name>A0A256GQQ9_9HYPH</name>
<protein>
    <submittedName>
        <fullName evidence="1">Uncharacterized protein</fullName>
    </submittedName>
</protein>
<evidence type="ECO:0000313" key="2">
    <source>
        <dbReference type="Proteomes" id="UP000216363"/>
    </source>
</evidence>
<proteinExistence type="predicted"/>
<reference evidence="1 2" key="1">
    <citation type="submission" date="2017-07" db="EMBL/GenBank/DDBJ databases">
        <title>Draft genome of Ochrobactrum lupini type strain LUP21.</title>
        <authorList>
            <person name="Krzyzanowska D.M."/>
            <person name="Jafra S."/>
        </authorList>
    </citation>
    <scope>NUCLEOTIDE SEQUENCE [LARGE SCALE GENOMIC DNA]</scope>
    <source>
        <strain evidence="1 2">LUP21</strain>
    </source>
</reference>
<gene>
    <name evidence="1" type="ORF">CES86_2077</name>
</gene>
<organism evidence="1 2">
    <name type="scientific">Brucella lupini</name>
    <dbReference type="NCBI Taxonomy" id="255457"/>
    <lineage>
        <taxon>Bacteria</taxon>
        <taxon>Pseudomonadati</taxon>
        <taxon>Pseudomonadota</taxon>
        <taxon>Alphaproteobacteria</taxon>
        <taxon>Hyphomicrobiales</taxon>
        <taxon>Brucellaceae</taxon>
        <taxon>Brucella/Ochrobactrum group</taxon>
        <taxon>Brucella</taxon>
    </lineage>
</organism>
<dbReference type="Proteomes" id="UP000216363">
    <property type="component" value="Unassembled WGS sequence"/>
</dbReference>
<dbReference type="EMBL" id="NNRN01000046">
    <property type="protein sequence ID" value="OYR29514.1"/>
    <property type="molecule type" value="Genomic_DNA"/>
</dbReference>
<dbReference type="AlphaFoldDB" id="A0A256GQQ9"/>